<protein>
    <recommendedName>
        <fullName evidence="5">YcxB-like protein domain-containing protein</fullName>
    </recommendedName>
</protein>
<evidence type="ECO:0008006" key="5">
    <source>
        <dbReference type="Google" id="ProtNLM"/>
    </source>
</evidence>
<feature type="transmembrane region" description="Helical" evidence="2">
    <location>
        <begin position="109"/>
        <end position="127"/>
    </location>
</feature>
<dbReference type="AlphaFoldDB" id="A0A917BWP6"/>
<feature type="compositionally biased region" description="Polar residues" evidence="1">
    <location>
        <begin position="15"/>
        <end position="27"/>
    </location>
</feature>
<name>A0A917BWP6_9HYPH</name>
<proteinExistence type="predicted"/>
<dbReference type="RefSeq" id="WP_188578289.1">
    <property type="nucleotide sequence ID" value="NZ_BMCT01000002.1"/>
</dbReference>
<keyword evidence="4" id="KW-1185">Reference proteome</keyword>
<feature type="region of interest" description="Disordered" evidence="1">
    <location>
        <begin position="1"/>
        <end position="35"/>
    </location>
</feature>
<keyword evidence="2" id="KW-1133">Transmembrane helix</keyword>
<organism evidence="3 4">
    <name type="scientific">Azorhizobium oxalatiphilum</name>
    <dbReference type="NCBI Taxonomy" id="980631"/>
    <lineage>
        <taxon>Bacteria</taxon>
        <taxon>Pseudomonadati</taxon>
        <taxon>Pseudomonadota</taxon>
        <taxon>Alphaproteobacteria</taxon>
        <taxon>Hyphomicrobiales</taxon>
        <taxon>Xanthobacteraceae</taxon>
        <taxon>Azorhizobium</taxon>
    </lineage>
</organism>
<comment type="caution">
    <text evidence="3">The sequence shown here is derived from an EMBL/GenBank/DDBJ whole genome shotgun (WGS) entry which is preliminary data.</text>
</comment>
<reference evidence="3" key="1">
    <citation type="journal article" date="2014" name="Int. J. Syst. Evol. Microbiol.">
        <title>Complete genome sequence of Corynebacterium casei LMG S-19264T (=DSM 44701T), isolated from a smear-ripened cheese.</title>
        <authorList>
            <consortium name="US DOE Joint Genome Institute (JGI-PGF)"/>
            <person name="Walter F."/>
            <person name="Albersmeier A."/>
            <person name="Kalinowski J."/>
            <person name="Ruckert C."/>
        </authorList>
    </citation>
    <scope>NUCLEOTIDE SEQUENCE</scope>
    <source>
        <strain evidence="3">CCM 7897</strain>
    </source>
</reference>
<accession>A0A917BWP6</accession>
<evidence type="ECO:0000313" key="4">
    <source>
        <dbReference type="Proteomes" id="UP000606044"/>
    </source>
</evidence>
<evidence type="ECO:0000256" key="1">
    <source>
        <dbReference type="SAM" id="MobiDB-lite"/>
    </source>
</evidence>
<feature type="transmembrane region" description="Helical" evidence="2">
    <location>
        <begin position="81"/>
        <end position="103"/>
    </location>
</feature>
<evidence type="ECO:0000313" key="3">
    <source>
        <dbReference type="EMBL" id="GGF61577.1"/>
    </source>
</evidence>
<gene>
    <name evidence="3" type="ORF">GCM10007301_21590</name>
</gene>
<evidence type="ECO:0000256" key="2">
    <source>
        <dbReference type="SAM" id="Phobius"/>
    </source>
</evidence>
<dbReference type="EMBL" id="BMCT01000002">
    <property type="protein sequence ID" value="GGF61577.1"/>
    <property type="molecule type" value="Genomic_DNA"/>
</dbReference>
<sequence length="242" mass="26720">MSSEPPAKPEPGQTEPGQTETDVSATPASPDAPPIAFAYDFDATQKDDFQLGRQHQAYENEQWLLGEGKWRRYWRKAIFDNAGHAALSGACVYALGIWALPVIGGSADGLWVFLPLPLAMLDIWLVLRFTGNGLNRAYQDSCFASLLWFEQTYAGPRHVTIGPEGMRCRTRTDDVFLGWRRYLLAVDQPEHLVLVFHGEVLAIPHAALPQPGRDVALQINAWAGALIEREDKEKAAADPAAP</sequence>
<keyword evidence="2" id="KW-0812">Transmembrane</keyword>
<reference evidence="3" key="2">
    <citation type="submission" date="2020-09" db="EMBL/GenBank/DDBJ databases">
        <authorList>
            <person name="Sun Q."/>
            <person name="Sedlacek I."/>
        </authorList>
    </citation>
    <scope>NUCLEOTIDE SEQUENCE</scope>
    <source>
        <strain evidence="3">CCM 7897</strain>
    </source>
</reference>
<dbReference type="Proteomes" id="UP000606044">
    <property type="component" value="Unassembled WGS sequence"/>
</dbReference>
<keyword evidence="2" id="KW-0472">Membrane</keyword>